<keyword evidence="1" id="KW-0812">Transmembrane</keyword>
<dbReference type="EMBL" id="DF820463">
    <property type="protein sequence ID" value="GAK55300.1"/>
    <property type="molecule type" value="Genomic_DNA"/>
</dbReference>
<feature type="transmembrane region" description="Helical" evidence="1">
    <location>
        <begin position="24"/>
        <end position="45"/>
    </location>
</feature>
<accession>A0A0S6WAA1</accession>
<evidence type="ECO:0000313" key="2">
    <source>
        <dbReference type="EMBL" id="GAK55300.1"/>
    </source>
</evidence>
<feature type="transmembrane region" description="Helical" evidence="1">
    <location>
        <begin position="147"/>
        <end position="165"/>
    </location>
</feature>
<feature type="transmembrane region" description="Helical" evidence="1">
    <location>
        <begin position="388"/>
        <end position="404"/>
    </location>
</feature>
<keyword evidence="3" id="KW-1185">Reference proteome</keyword>
<dbReference type="Proteomes" id="UP000030661">
    <property type="component" value="Unassembled WGS sequence"/>
</dbReference>
<proteinExistence type="predicted"/>
<feature type="transmembrane region" description="Helical" evidence="1">
    <location>
        <begin position="96"/>
        <end position="114"/>
    </location>
</feature>
<evidence type="ECO:0008006" key="4">
    <source>
        <dbReference type="Google" id="ProtNLM"/>
    </source>
</evidence>
<dbReference type="STRING" id="1499967.U27_02132"/>
<evidence type="ECO:0000256" key="1">
    <source>
        <dbReference type="SAM" id="Phobius"/>
    </source>
</evidence>
<name>A0A0S6WAA1_VECG1</name>
<gene>
    <name evidence="2" type="ORF">U27_02132</name>
</gene>
<protein>
    <recommendedName>
        <fullName evidence="4">Glycosyltransferase RgtA/B/C/D-like domain-containing protein</fullName>
    </recommendedName>
</protein>
<feature type="transmembrane region" description="Helical" evidence="1">
    <location>
        <begin position="325"/>
        <end position="342"/>
    </location>
</feature>
<organism evidence="2">
    <name type="scientific">Vecturithrix granuli</name>
    <dbReference type="NCBI Taxonomy" id="1499967"/>
    <lineage>
        <taxon>Bacteria</taxon>
        <taxon>Candidatus Moduliflexota</taxon>
        <taxon>Candidatus Vecturitrichia</taxon>
        <taxon>Candidatus Vecturitrichales</taxon>
        <taxon>Candidatus Vecturitrichaceae</taxon>
        <taxon>Candidatus Vecturithrix</taxon>
    </lineage>
</organism>
<sequence length="561" mass="65053">MMENHLRNRMAFFRKYIKTAKHDLFMIGVLCVAAWKLTCGLEYFMDIKLSDESLYLYSGIQISDYGIPKFAEYSPLYAFWYYLLSLFQPDKIQLYYLNYKVLAGLLPILMYLLFRRYRVSVAESGCLAGFVLLAHANLPVWPKVGHLAVLLSLLFFLIATCTNSFDRATLILSIGALLSSYVRPEFFMTYVLLIGLSLIIAVIKKHFTGKDMYLFVMVILLSIVCIILLGVPAFSRNGERSFFAFSQHFAVNWVTWTRSDINPWTNCEEIVTDNFGLVRSIPEAYENNPSVFLKHVVSNLKNTGKTLTKLLTPKYNKIFLPNNKLFHLIEITFLFGMIGLYLHSIKKRWLGKLSSKFQQHKNLFVHFGLYSIPGFIAAIIIFPRDHYLLLQSIFFLIVIACILIKNPCENHIIIDRQHVYILGFLIIAFTPTPENTHPYQLPGQYQYNLKTIHFLNSLKIKEQVNLLETEGGGYSIYVGENYNTILEVEKNTSYEMFMQEKNLNMIILNDTLKEDTRFKDDKEWQLFLTKYESFGFIKIAIDGTPFKLLVKKDLLYSSENT</sequence>
<feature type="transmembrane region" description="Helical" evidence="1">
    <location>
        <begin position="185"/>
        <end position="203"/>
    </location>
</feature>
<feature type="transmembrane region" description="Helical" evidence="1">
    <location>
        <begin position="363"/>
        <end position="382"/>
    </location>
</feature>
<dbReference type="HOGENOM" id="CLU_489795_0_0_0"/>
<keyword evidence="1" id="KW-0472">Membrane</keyword>
<feature type="transmembrane region" description="Helical" evidence="1">
    <location>
        <begin position="212"/>
        <end position="234"/>
    </location>
</feature>
<evidence type="ECO:0000313" key="3">
    <source>
        <dbReference type="Proteomes" id="UP000030661"/>
    </source>
</evidence>
<dbReference type="AlphaFoldDB" id="A0A0S6WAA1"/>
<reference evidence="2" key="1">
    <citation type="journal article" date="2015" name="PeerJ">
        <title>First genomic representation of candidate bacterial phylum KSB3 points to enhanced environmental sensing as a trigger of wastewater bulking.</title>
        <authorList>
            <person name="Sekiguchi Y."/>
            <person name="Ohashi A."/>
            <person name="Parks D.H."/>
            <person name="Yamauchi T."/>
            <person name="Tyson G.W."/>
            <person name="Hugenholtz P."/>
        </authorList>
    </citation>
    <scope>NUCLEOTIDE SEQUENCE [LARGE SCALE GENOMIC DNA]</scope>
</reference>
<keyword evidence="1" id="KW-1133">Transmembrane helix</keyword>